<comment type="caution">
    <text evidence="2">The sequence shown here is derived from an EMBL/GenBank/DDBJ whole genome shotgun (WGS) entry which is preliminary data.</text>
</comment>
<proteinExistence type="predicted"/>
<keyword evidence="1" id="KW-0812">Transmembrane</keyword>
<keyword evidence="1" id="KW-1133">Transmembrane helix</keyword>
<evidence type="ECO:0000313" key="2">
    <source>
        <dbReference type="EMBL" id="MBO8480810.1"/>
    </source>
</evidence>
<reference evidence="2" key="1">
    <citation type="submission" date="2020-10" db="EMBL/GenBank/DDBJ databases">
        <authorList>
            <person name="Gilroy R."/>
        </authorList>
    </citation>
    <scope>NUCLEOTIDE SEQUENCE</scope>
    <source>
        <strain evidence="2">B3-1481</strain>
    </source>
</reference>
<feature type="transmembrane region" description="Helical" evidence="1">
    <location>
        <begin position="66"/>
        <end position="85"/>
    </location>
</feature>
<feature type="transmembrane region" description="Helical" evidence="1">
    <location>
        <begin position="44"/>
        <end position="60"/>
    </location>
</feature>
<dbReference type="InterPro" id="IPR027890">
    <property type="entry name" value="DUF4491"/>
</dbReference>
<accession>A0A9D9IYG0</accession>
<evidence type="ECO:0000256" key="1">
    <source>
        <dbReference type="SAM" id="Phobius"/>
    </source>
</evidence>
<keyword evidence="1" id="KW-0472">Membrane</keyword>
<evidence type="ECO:0000313" key="3">
    <source>
        <dbReference type="Proteomes" id="UP000823769"/>
    </source>
</evidence>
<dbReference type="EMBL" id="JADILW010000103">
    <property type="protein sequence ID" value="MBO8480810.1"/>
    <property type="molecule type" value="Genomic_DNA"/>
</dbReference>
<gene>
    <name evidence="2" type="ORF">IAB76_06875</name>
</gene>
<organism evidence="2 3">
    <name type="scientific">Candidatus Cryptobacteroides avistercoris</name>
    <dbReference type="NCBI Taxonomy" id="2840758"/>
    <lineage>
        <taxon>Bacteria</taxon>
        <taxon>Pseudomonadati</taxon>
        <taxon>Bacteroidota</taxon>
        <taxon>Bacteroidia</taxon>
        <taxon>Bacteroidales</taxon>
        <taxon>Candidatus Cryptobacteroides</taxon>
    </lineage>
</organism>
<dbReference type="AlphaFoldDB" id="A0A9D9IYG0"/>
<protein>
    <submittedName>
        <fullName evidence="2">DUF4491 family protein</fullName>
    </submittedName>
</protein>
<name>A0A9D9IYG0_9BACT</name>
<reference evidence="2" key="2">
    <citation type="journal article" date="2021" name="PeerJ">
        <title>Extensive microbial diversity within the chicken gut microbiome revealed by metagenomics and culture.</title>
        <authorList>
            <person name="Gilroy R."/>
            <person name="Ravi A."/>
            <person name="Getino M."/>
            <person name="Pursley I."/>
            <person name="Horton D.L."/>
            <person name="Alikhan N.F."/>
            <person name="Baker D."/>
            <person name="Gharbi K."/>
            <person name="Hall N."/>
            <person name="Watson M."/>
            <person name="Adriaenssens E.M."/>
            <person name="Foster-Nyarko E."/>
            <person name="Jarju S."/>
            <person name="Secka A."/>
            <person name="Antonio M."/>
            <person name="Oren A."/>
            <person name="Chaudhuri R.R."/>
            <person name="La Ragione R."/>
            <person name="Hildebrand F."/>
            <person name="Pallen M.J."/>
        </authorList>
    </citation>
    <scope>NUCLEOTIDE SEQUENCE</scope>
    <source>
        <strain evidence="2">B3-1481</strain>
    </source>
</reference>
<dbReference type="Pfam" id="PF14898">
    <property type="entry name" value="DUF4491"/>
    <property type="match status" value="1"/>
</dbReference>
<feature type="transmembrane region" description="Helical" evidence="1">
    <location>
        <begin position="12"/>
        <end position="32"/>
    </location>
</feature>
<dbReference type="Proteomes" id="UP000823769">
    <property type="component" value="Unassembled WGS sequence"/>
</dbReference>
<sequence>MLELVVENSMNFTGIIVGLCTFLMIGLCHPLVIKAEYHLGKGCWWLFLLAGLGFAAVSLLSEGYVWSTIAGVAAFSAFWSIVELFEQEKRVRKGWFPENPARKSKKSGR</sequence>